<evidence type="ECO:0000259" key="7">
    <source>
        <dbReference type="PROSITE" id="PS50178"/>
    </source>
</evidence>
<feature type="coiled-coil region" evidence="5">
    <location>
        <begin position="166"/>
        <end position="266"/>
    </location>
</feature>
<evidence type="ECO:0000256" key="2">
    <source>
        <dbReference type="ARBA" id="ARBA00022771"/>
    </source>
</evidence>
<evidence type="ECO:0000256" key="3">
    <source>
        <dbReference type="ARBA" id="ARBA00022833"/>
    </source>
</evidence>
<evidence type="ECO:0000256" key="6">
    <source>
        <dbReference type="SAM" id="MobiDB-lite"/>
    </source>
</evidence>
<dbReference type="PROSITE" id="PS50178">
    <property type="entry name" value="ZF_FYVE"/>
    <property type="match status" value="1"/>
</dbReference>
<gene>
    <name evidence="8" type="ORF">PFFVO_05238</name>
</gene>
<dbReference type="Pfam" id="PF01363">
    <property type="entry name" value="FYVE"/>
    <property type="match status" value="1"/>
</dbReference>
<keyword evidence="5" id="KW-0175">Coiled coil</keyword>
<keyword evidence="3" id="KW-0862">Zinc</keyword>
<dbReference type="FunFam" id="3.30.40.10:FF:000514">
    <property type="entry name" value="FYVE and coiled-coil domain-containing protein, putative"/>
    <property type="match status" value="1"/>
</dbReference>
<evidence type="ECO:0000313" key="8">
    <source>
        <dbReference type="EMBL" id="ETW15786.1"/>
    </source>
</evidence>
<reference evidence="8 9" key="1">
    <citation type="submission" date="2013-02" db="EMBL/GenBank/DDBJ databases">
        <title>The Genome Annotation of Plasmodium falciparum Vietnam Oak-Knoll (FVO).</title>
        <authorList>
            <consortium name="The Broad Institute Genome Sequencing Platform"/>
            <consortium name="The Broad Institute Genome Sequencing Center for Infectious Disease"/>
            <person name="Neafsey D."/>
            <person name="Hoffman S."/>
            <person name="Volkman S."/>
            <person name="Rosenthal P."/>
            <person name="Walker B."/>
            <person name="Young S.K."/>
            <person name="Zeng Q."/>
            <person name="Gargeya S."/>
            <person name="Fitzgerald M."/>
            <person name="Haas B."/>
            <person name="Abouelleil A."/>
            <person name="Allen A.W."/>
            <person name="Alvarado L."/>
            <person name="Arachchi H.M."/>
            <person name="Berlin A.M."/>
            <person name="Chapman S.B."/>
            <person name="Gainer-Dewar J."/>
            <person name="Goldberg J."/>
            <person name="Griggs A."/>
            <person name="Gujja S."/>
            <person name="Hansen M."/>
            <person name="Howarth C."/>
            <person name="Imamovic A."/>
            <person name="Ireland A."/>
            <person name="Larimer J."/>
            <person name="McCowan C."/>
            <person name="Murphy C."/>
            <person name="Pearson M."/>
            <person name="Poon T.W."/>
            <person name="Priest M."/>
            <person name="Roberts A."/>
            <person name="Saif S."/>
            <person name="Shea T."/>
            <person name="Sisk P."/>
            <person name="Sykes S."/>
            <person name="Wortman J."/>
            <person name="Nusbaum C."/>
            <person name="Birren B."/>
        </authorList>
    </citation>
    <scope>NUCLEOTIDE SEQUENCE [LARGE SCALE GENOMIC DNA]</scope>
    <source>
        <strain evidence="9">Vietnam Oak-Knoll (FVO)</strain>
    </source>
</reference>
<dbReference type="AlphaFoldDB" id="A0A024UYY0"/>
<evidence type="ECO:0000256" key="4">
    <source>
        <dbReference type="PROSITE-ProRule" id="PRU00091"/>
    </source>
</evidence>
<dbReference type="PANTHER" id="PTHR39490:SF8">
    <property type="entry name" value="ZINC FINGER FYVE DOMAIN-CONTAINING PROTEIN 21"/>
    <property type="match status" value="1"/>
</dbReference>
<dbReference type="GO" id="GO:0008270">
    <property type="term" value="F:zinc ion binding"/>
    <property type="evidence" value="ECO:0007669"/>
    <property type="project" value="UniProtKB-KW"/>
</dbReference>
<dbReference type="InterPro" id="IPR000306">
    <property type="entry name" value="Znf_FYVE"/>
</dbReference>
<evidence type="ECO:0000313" key="9">
    <source>
        <dbReference type="Proteomes" id="UP000030690"/>
    </source>
</evidence>
<evidence type="ECO:0000256" key="5">
    <source>
        <dbReference type="SAM" id="Coils"/>
    </source>
</evidence>
<dbReference type="Gene3D" id="3.30.40.10">
    <property type="entry name" value="Zinc/RING finger domain, C3HC4 (zinc finger)"/>
    <property type="match status" value="1"/>
</dbReference>
<dbReference type="SMART" id="SM00064">
    <property type="entry name" value="FYVE"/>
    <property type="match status" value="1"/>
</dbReference>
<dbReference type="PANTHER" id="PTHR39490">
    <property type="entry name" value="ARRESTIN DOMAIN-CONTAINING PROTEIN D"/>
    <property type="match status" value="1"/>
</dbReference>
<feature type="region of interest" description="Disordered" evidence="6">
    <location>
        <begin position="1"/>
        <end position="23"/>
    </location>
</feature>
<dbReference type="OrthoDB" id="79871at2759"/>
<dbReference type="InterPro" id="IPR011011">
    <property type="entry name" value="Znf_FYVE_PHD"/>
</dbReference>
<proteinExistence type="predicted"/>
<keyword evidence="1" id="KW-0479">Metal-binding</keyword>
<protein>
    <recommendedName>
        <fullName evidence="7">FYVE-type domain-containing protein</fullName>
    </recommendedName>
</protein>
<accession>A0A024UYY0</accession>
<evidence type="ECO:0000256" key="1">
    <source>
        <dbReference type="ARBA" id="ARBA00022723"/>
    </source>
</evidence>
<feature type="domain" description="FYVE-type" evidence="7">
    <location>
        <begin position="36"/>
        <end position="96"/>
    </location>
</feature>
<dbReference type="SUPFAM" id="SSF57903">
    <property type="entry name" value="FYVE/PHD zinc finger"/>
    <property type="match status" value="1"/>
</dbReference>
<sequence length="325" mass="37662">MLNSKEKEVNGSPSDSLNGDAENENENERKCLWVPDEEVTNCYSCNVVFNVRVRKHHCRACGNVFCSNCSDNKIKISEYSYSEKVRVCDRCFMERSSPQTLLLQEDLGARKQINQDLKKALSEKMAIVERFKTFLIEFDNEILNNTDNTDGNTDVLSLLKRGEKGLKSLNEKIKNYDSIIEEQKNQLENLKMEKEQKMELNKILNLRNHEIQQKNINIKNLMKEKNELALVKEESEGIIESYKKQVEKLIIRCNQLELEKKTYNKNDLNNFSMTNTSSSSYNQGSSFNLPSNGMSVSYTIADGPNEYMEDENCCNRCQRRMCNIM</sequence>
<organism evidence="8 9">
    <name type="scientific">Plasmodium falciparum Vietnam Oak-Knoll</name>
    <name type="common">FVO</name>
    <dbReference type="NCBI Taxonomy" id="1036723"/>
    <lineage>
        <taxon>Eukaryota</taxon>
        <taxon>Sar</taxon>
        <taxon>Alveolata</taxon>
        <taxon>Apicomplexa</taxon>
        <taxon>Aconoidasida</taxon>
        <taxon>Haemosporida</taxon>
        <taxon>Plasmodiidae</taxon>
        <taxon>Plasmodium</taxon>
        <taxon>Plasmodium (Laverania)</taxon>
    </lineage>
</organism>
<dbReference type="InterPro" id="IPR017455">
    <property type="entry name" value="Znf_FYVE-rel"/>
</dbReference>
<dbReference type="Proteomes" id="UP000030690">
    <property type="component" value="Unassembled WGS sequence"/>
</dbReference>
<reference evidence="8 9" key="2">
    <citation type="submission" date="2013-02" db="EMBL/GenBank/DDBJ databases">
        <title>The Genome Sequence of Plasmodium falciparum Vietnam Oak-Knoll (FVO).</title>
        <authorList>
            <consortium name="The Broad Institute Genome Sequencing Platform"/>
            <consortium name="The Broad Institute Genome Sequencing Center for Infectious Disease"/>
            <person name="Neafsey D."/>
            <person name="Cheeseman I."/>
            <person name="Volkman S."/>
            <person name="Adams J."/>
            <person name="Walker B."/>
            <person name="Young S.K."/>
            <person name="Zeng Q."/>
            <person name="Gargeya S."/>
            <person name="Fitzgerald M."/>
            <person name="Haas B."/>
            <person name="Abouelleil A."/>
            <person name="Alvarado L."/>
            <person name="Arachchi H.M."/>
            <person name="Berlin A.M."/>
            <person name="Chapman S.B."/>
            <person name="Dewar J."/>
            <person name="Goldberg J."/>
            <person name="Griggs A."/>
            <person name="Gujja S."/>
            <person name="Hansen M."/>
            <person name="Howarth C."/>
            <person name="Imamovic A."/>
            <person name="Larimer J."/>
            <person name="McCowan C."/>
            <person name="Murphy C."/>
            <person name="Neiman D."/>
            <person name="Pearson M."/>
            <person name="Priest M."/>
            <person name="Roberts A."/>
            <person name="Saif S."/>
            <person name="Shea T."/>
            <person name="Sisk P."/>
            <person name="Sykes S."/>
            <person name="Wortman J."/>
            <person name="Nusbaum C."/>
            <person name="Birren B."/>
        </authorList>
    </citation>
    <scope>NUCLEOTIDE SEQUENCE [LARGE SCALE GENOMIC DNA]</scope>
    <source>
        <strain evidence="9">Vietnam Oak-Knoll (FVO)</strain>
    </source>
</reference>
<dbReference type="EMBL" id="KI925153">
    <property type="protein sequence ID" value="ETW15786.1"/>
    <property type="molecule type" value="Genomic_DNA"/>
</dbReference>
<keyword evidence="2 4" id="KW-0863">Zinc-finger</keyword>
<name>A0A024UYY0_PLAFA</name>
<dbReference type="InterPro" id="IPR052113">
    <property type="entry name" value="FYVE-type_Zinc_Finger"/>
</dbReference>
<dbReference type="InterPro" id="IPR013083">
    <property type="entry name" value="Znf_RING/FYVE/PHD"/>
</dbReference>